<keyword evidence="2" id="KW-1185">Reference proteome</keyword>
<accession>A0A5B7KGD1</accession>
<gene>
    <name evidence="1" type="ORF">E2C01_101635</name>
</gene>
<dbReference type="AlphaFoldDB" id="A0A5B7KGD1"/>
<reference evidence="1 2" key="1">
    <citation type="submission" date="2019-05" db="EMBL/GenBank/DDBJ databases">
        <title>Another draft genome of Portunus trituberculatus and its Hox gene families provides insights of decapod evolution.</title>
        <authorList>
            <person name="Jeong J.-H."/>
            <person name="Song I."/>
            <person name="Kim S."/>
            <person name="Choi T."/>
            <person name="Kim D."/>
            <person name="Ryu S."/>
            <person name="Kim W."/>
        </authorList>
    </citation>
    <scope>NUCLEOTIDE SEQUENCE [LARGE SCALE GENOMIC DNA]</scope>
    <source>
        <tissue evidence="1">Muscle</tissue>
    </source>
</reference>
<protein>
    <submittedName>
        <fullName evidence="1">Uncharacterized protein</fullName>
    </submittedName>
</protein>
<dbReference type="Proteomes" id="UP000324222">
    <property type="component" value="Unassembled WGS sequence"/>
</dbReference>
<sequence>MASSLKLRVRHRKGRSSGRQVVRDASSWTLEMPETPPCRSVLESCEPAFSFLISNLRWNICLYDYLFCCHASARFVMVPAARPFMSSQPEMGFRGYTPRPRNKQTGFITS</sequence>
<evidence type="ECO:0000313" key="1">
    <source>
        <dbReference type="EMBL" id="MPD05864.1"/>
    </source>
</evidence>
<proteinExistence type="predicted"/>
<name>A0A5B7KGD1_PORTR</name>
<dbReference type="EMBL" id="VSRR010148115">
    <property type="protein sequence ID" value="MPD05864.1"/>
    <property type="molecule type" value="Genomic_DNA"/>
</dbReference>
<evidence type="ECO:0000313" key="2">
    <source>
        <dbReference type="Proteomes" id="UP000324222"/>
    </source>
</evidence>
<comment type="caution">
    <text evidence="1">The sequence shown here is derived from an EMBL/GenBank/DDBJ whole genome shotgun (WGS) entry which is preliminary data.</text>
</comment>
<organism evidence="1 2">
    <name type="scientific">Portunus trituberculatus</name>
    <name type="common">Swimming crab</name>
    <name type="synonym">Neptunus trituberculatus</name>
    <dbReference type="NCBI Taxonomy" id="210409"/>
    <lineage>
        <taxon>Eukaryota</taxon>
        <taxon>Metazoa</taxon>
        <taxon>Ecdysozoa</taxon>
        <taxon>Arthropoda</taxon>
        <taxon>Crustacea</taxon>
        <taxon>Multicrustacea</taxon>
        <taxon>Malacostraca</taxon>
        <taxon>Eumalacostraca</taxon>
        <taxon>Eucarida</taxon>
        <taxon>Decapoda</taxon>
        <taxon>Pleocyemata</taxon>
        <taxon>Brachyura</taxon>
        <taxon>Eubrachyura</taxon>
        <taxon>Portunoidea</taxon>
        <taxon>Portunidae</taxon>
        <taxon>Portuninae</taxon>
        <taxon>Portunus</taxon>
    </lineage>
</organism>